<dbReference type="Proteomes" id="UP000838412">
    <property type="component" value="Chromosome 4"/>
</dbReference>
<feature type="compositionally biased region" description="Basic residues" evidence="18">
    <location>
        <begin position="409"/>
        <end position="432"/>
    </location>
</feature>
<evidence type="ECO:0000256" key="17">
    <source>
        <dbReference type="ARBA" id="ARBA00023221"/>
    </source>
</evidence>
<keyword evidence="17" id="KW-0753">Steroid metabolism</keyword>
<evidence type="ECO:0000256" key="11">
    <source>
        <dbReference type="ARBA" id="ARBA00022989"/>
    </source>
</evidence>
<feature type="compositionally biased region" description="Polar residues" evidence="18">
    <location>
        <begin position="72"/>
        <end position="85"/>
    </location>
</feature>
<evidence type="ECO:0000256" key="8">
    <source>
        <dbReference type="ARBA" id="ARBA00022692"/>
    </source>
</evidence>
<evidence type="ECO:0000256" key="3">
    <source>
        <dbReference type="ARBA" id="ARBA00004770"/>
    </source>
</evidence>
<dbReference type="UniPathway" id="UPA00063"/>
<feature type="compositionally biased region" description="Pro residues" evidence="18">
    <location>
        <begin position="88"/>
        <end position="154"/>
    </location>
</feature>
<evidence type="ECO:0000256" key="16">
    <source>
        <dbReference type="ARBA" id="ARBA00023166"/>
    </source>
</evidence>
<comment type="similarity">
    <text evidence="4">Belongs to the ERG4/ERG24 family.</text>
</comment>
<keyword evidence="10" id="KW-0752">Steroid biosynthesis</keyword>
<evidence type="ECO:0000256" key="14">
    <source>
        <dbReference type="ARBA" id="ARBA00023098"/>
    </source>
</evidence>
<gene>
    <name evidence="22" type="primary">LBR</name>
    <name evidence="22" type="ORF">BLAG_LOCUS18252</name>
</gene>
<dbReference type="InterPro" id="IPR018083">
    <property type="entry name" value="Sterol_reductase_CS"/>
</dbReference>
<dbReference type="Gene3D" id="1.20.5.1160">
    <property type="entry name" value="Vasodilator-stimulated phosphoprotein"/>
    <property type="match status" value="1"/>
</dbReference>
<dbReference type="Pfam" id="PF09465">
    <property type="entry name" value="LBR_tudor"/>
    <property type="match status" value="1"/>
</dbReference>
<keyword evidence="11 19" id="KW-1133">Transmembrane helix</keyword>
<feature type="transmembrane region" description="Helical" evidence="19">
    <location>
        <begin position="819"/>
        <end position="837"/>
    </location>
</feature>
<feature type="compositionally biased region" description="Polar residues" evidence="18">
    <location>
        <begin position="275"/>
        <end position="304"/>
    </location>
</feature>
<evidence type="ECO:0000256" key="9">
    <source>
        <dbReference type="ARBA" id="ARBA00022778"/>
    </source>
</evidence>
<dbReference type="InterPro" id="IPR038023">
    <property type="entry name" value="VASP_sf"/>
</dbReference>
<keyword evidence="16" id="KW-1207">Sterol metabolism</keyword>
<dbReference type="GO" id="GO:0006695">
    <property type="term" value="P:cholesterol biosynthetic process"/>
    <property type="evidence" value="ECO:0007669"/>
    <property type="project" value="UniProtKB-UniPathway"/>
</dbReference>
<keyword evidence="6" id="KW-0444">Lipid biosynthesis</keyword>
<feature type="transmembrane region" description="Helical" evidence="19">
    <location>
        <begin position="630"/>
        <end position="649"/>
    </location>
</feature>
<evidence type="ECO:0000256" key="5">
    <source>
        <dbReference type="ARBA" id="ARBA00022490"/>
    </source>
</evidence>
<feature type="compositionally biased region" description="Basic and acidic residues" evidence="18">
    <location>
        <begin position="469"/>
        <end position="484"/>
    </location>
</feature>
<evidence type="ECO:0000256" key="6">
    <source>
        <dbReference type="ARBA" id="ARBA00022516"/>
    </source>
</evidence>
<dbReference type="GO" id="GO:0005789">
    <property type="term" value="C:endoplasmic reticulum membrane"/>
    <property type="evidence" value="ECO:0007669"/>
    <property type="project" value="TreeGrafter"/>
</dbReference>
<evidence type="ECO:0000313" key="23">
    <source>
        <dbReference type="Proteomes" id="UP000838412"/>
    </source>
</evidence>
<evidence type="ECO:0000256" key="19">
    <source>
        <dbReference type="SAM" id="Phobius"/>
    </source>
</evidence>
<dbReference type="PANTHER" id="PTHR21257:SF52">
    <property type="entry name" value="DELTA(14)-STEROL REDUCTASE TM7SF2"/>
    <property type="match status" value="1"/>
</dbReference>
<evidence type="ECO:0000313" key="22">
    <source>
        <dbReference type="EMBL" id="CAH1263611.1"/>
    </source>
</evidence>
<evidence type="ECO:0000256" key="15">
    <source>
        <dbReference type="ARBA" id="ARBA00023136"/>
    </source>
</evidence>
<evidence type="ECO:0000256" key="13">
    <source>
        <dbReference type="ARBA" id="ARBA00023011"/>
    </source>
</evidence>
<evidence type="ECO:0000256" key="7">
    <source>
        <dbReference type="ARBA" id="ARBA00022548"/>
    </source>
</evidence>
<evidence type="ECO:0000256" key="10">
    <source>
        <dbReference type="ARBA" id="ARBA00022955"/>
    </source>
</evidence>
<feature type="domain" description="Lamin-B receptor of TUDOR" evidence="21">
    <location>
        <begin position="345"/>
        <end position="390"/>
    </location>
</feature>
<keyword evidence="8 19" id="KW-0812">Transmembrane</keyword>
<feature type="region of interest" description="Disordered" evidence="18">
    <location>
        <begin position="30"/>
        <end position="315"/>
    </location>
</feature>
<dbReference type="GO" id="GO:0050613">
    <property type="term" value="F:Delta14-sterol reductase activity"/>
    <property type="evidence" value="ECO:0007669"/>
    <property type="project" value="TreeGrafter"/>
</dbReference>
<name>A0A8K0EUW8_BRALA</name>
<comment type="pathway">
    <text evidence="3">Steroid biosynthesis; cholesterol biosynthesis.</text>
</comment>
<dbReference type="PROSITE" id="PS01017">
    <property type="entry name" value="STEROL_REDUCT_1"/>
    <property type="match status" value="1"/>
</dbReference>
<keyword evidence="13" id="KW-0756">Sterol biosynthesis</keyword>
<dbReference type="GO" id="GO:0005637">
    <property type="term" value="C:nuclear inner membrane"/>
    <property type="evidence" value="ECO:0007669"/>
    <property type="project" value="TreeGrafter"/>
</dbReference>
<keyword evidence="7" id="KW-0153">Cholesterol metabolism</keyword>
<dbReference type="Gene3D" id="2.30.30.140">
    <property type="match status" value="1"/>
</dbReference>
<feature type="domain" description="VASP tetramerisation" evidence="20">
    <location>
        <begin position="311"/>
        <end position="338"/>
    </location>
</feature>
<accession>A0A8K0EUW8</accession>
<organism evidence="22 23">
    <name type="scientific">Branchiostoma lanceolatum</name>
    <name type="common">Common lancelet</name>
    <name type="synonym">Amphioxus lanceolatum</name>
    <dbReference type="NCBI Taxonomy" id="7740"/>
    <lineage>
        <taxon>Eukaryota</taxon>
        <taxon>Metazoa</taxon>
        <taxon>Chordata</taxon>
        <taxon>Cephalochordata</taxon>
        <taxon>Leptocardii</taxon>
        <taxon>Amphioxiformes</taxon>
        <taxon>Branchiostomatidae</taxon>
        <taxon>Branchiostoma</taxon>
    </lineage>
</organism>
<dbReference type="PANTHER" id="PTHR21257">
    <property type="entry name" value="DELTA(14)-STEROL REDUCTASE"/>
    <property type="match status" value="1"/>
</dbReference>
<dbReference type="EMBL" id="OV696689">
    <property type="protein sequence ID" value="CAH1263611.1"/>
    <property type="molecule type" value="Genomic_DNA"/>
</dbReference>
<keyword evidence="9" id="KW-0152">Cholesterol biosynthesis</keyword>
<feature type="compositionally biased region" description="Polar residues" evidence="18">
    <location>
        <begin position="246"/>
        <end position="256"/>
    </location>
</feature>
<dbReference type="Pfam" id="PF01222">
    <property type="entry name" value="ERG4_ERG24"/>
    <property type="match status" value="1"/>
</dbReference>
<comment type="subcellular location">
    <subcellularLocation>
        <location evidence="2">Cytoplasm</location>
    </subcellularLocation>
    <subcellularLocation>
        <location evidence="1">Membrane</location>
        <topology evidence="1">Multi-pass membrane protein</topology>
    </subcellularLocation>
</comment>
<evidence type="ECO:0000259" key="20">
    <source>
        <dbReference type="Pfam" id="PF08776"/>
    </source>
</evidence>
<keyword evidence="12" id="KW-0560">Oxidoreductase</keyword>
<feature type="transmembrane region" description="Helical" evidence="19">
    <location>
        <begin position="780"/>
        <end position="799"/>
    </location>
</feature>
<dbReference type="OrthoDB" id="5326588at2759"/>
<sequence length="973" mass="105493">MNNLRAFWEGKGDGKDGETKITSIYALRQQREQQMREQQMAAQINRARELMEQERAREREREKGPQAGEWSPATSQPSGPVQSQSPAPAAPTPPTPPQPPTTTAPPPAPPAPPAPPTPPTQPAAGGAPPPPPGPPPPPKTGGPPPPPPPPPPNLAPNTPLGGGAGGLAQALAAAKLRRVSRSDSDADNMSPAEKARSSGGVPAIPGGMMDEMAARLAQRRAAQNVSTTPERRMQKEQEEGGGDAKSSPNAKVNSTDAKGRPWENRSPNKFGATGRSDSTNGSTKVPTNGGSQSPKFARTSSVNGGSPPLEGDLDRLKQEILAEVRKEVSKMKEEIIDVEKEVTMSKRHDEGQTVMAKWPGSHLWFHAKVLKNLDGDKYVVRFEEGTEEEIAGHHVLSENYFGRSGSKSPSRRRSRSRSRGRSPGRTTRRRSKSPAIKTPKVAKANSTPTRGSRASPRKAASTPAAKTTPEPKKASPEPKAKSSPEPKATSTPAKITKMEVKKVVEQKSEVVHRYATRSSTNKELVPGLDLKPGAVPKTTEYEFGGPIGAFLLTFLLPATVLYLYGVCNKAHCDLVFVPHLPKTLDAYFSTTAALVFLGWFAFQALIYMIPIGRLADGVPLRDGRMLKYRINAFFAFVVSLAAFGAAYHYKAPFGWVYDNYLQLASTATAFSLIMSVVLYIKARRAPKSALSTVGNSGNAVYDFFIGHELNPRIGSFDLKYFCELRPGLIGWMMINLCLCAKHCSEHGQLSTAMTCVTLFQALYVADALWFEDAILTTNDITIEGFGFMLAFGDLAWVPFTYTLQGRYLVDHPEHDLTNVQAALIVLLNLLGFWIFRASNSQKNAFRRNPYDPKLQLSTFGCDSPADNNKSFTTSPQRILGDMSMTLSLSSDSLTDVSSLSDLGNLSLGSMRANPPSVLHNDTTLSDGFSDEEDIVSPDEGFVTSGNGTFQENSFLSNNGRRFVSLLGTGSWHW</sequence>
<dbReference type="AlphaFoldDB" id="A0A8K0EUW8"/>
<dbReference type="Pfam" id="PF08776">
    <property type="entry name" value="VASP_tetra"/>
    <property type="match status" value="1"/>
</dbReference>
<evidence type="ECO:0000256" key="18">
    <source>
        <dbReference type="SAM" id="MobiDB-lite"/>
    </source>
</evidence>
<evidence type="ECO:0000256" key="2">
    <source>
        <dbReference type="ARBA" id="ARBA00004496"/>
    </source>
</evidence>
<keyword evidence="15 19" id="KW-0472">Membrane</keyword>
<evidence type="ECO:0000256" key="1">
    <source>
        <dbReference type="ARBA" id="ARBA00004141"/>
    </source>
</evidence>
<feature type="region of interest" description="Disordered" evidence="18">
    <location>
        <begin position="399"/>
        <end position="497"/>
    </location>
</feature>
<evidence type="ECO:0000259" key="21">
    <source>
        <dbReference type="Pfam" id="PF09465"/>
    </source>
</evidence>
<evidence type="ECO:0000256" key="4">
    <source>
        <dbReference type="ARBA" id="ARBA00005402"/>
    </source>
</evidence>
<dbReference type="CDD" id="cd20381">
    <property type="entry name" value="Tudor_LBR"/>
    <property type="match status" value="1"/>
</dbReference>
<proteinExistence type="inferred from homology"/>
<keyword evidence="14" id="KW-0443">Lipid metabolism</keyword>
<feature type="compositionally biased region" description="Low complexity" evidence="18">
    <location>
        <begin position="214"/>
        <end position="223"/>
    </location>
</feature>
<dbReference type="SUPFAM" id="SSF63748">
    <property type="entry name" value="Tudor/PWWP/MBT"/>
    <property type="match status" value="1"/>
</dbReference>
<evidence type="ECO:0000256" key="12">
    <source>
        <dbReference type="ARBA" id="ARBA00023002"/>
    </source>
</evidence>
<reference evidence="22" key="1">
    <citation type="submission" date="2022-01" db="EMBL/GenBank/DDBJ databases">
        <authorList>
            <person name="Braso-Vives M."/>
        </authorList>
    </citation>
    <scope>NUCLEOTIDE SEQUENCE</scope>
</reference>
<dbReference type="InterPro" id="IPR001171">
    <property type="entry name" value="ERG24_DHCR-like"/>
</dbReference>
<dbReference type="InterPro" id="IPR014885">
    <property type="entry name" value="VASP_tetra"/>
</dbReference>
<feature type="compositionally biased region" description="Basic and acidic residues" evidence="18">
    <location>
        <begin position="46"/>
        <end position="64"/>
    </location>
</feature>
<protein>
    <submittedName>
        <fullName evidence="22">LBR protein</fullName>
    </submittedName>
</protein>
<feature type="compositionally biased region" description="Low complexity" evidence="18">
    <location>
        <begin position="452"/>
        <end position="468"/>
    </location>
</feature>
<feature type="transmembrane region" description="Helical" evidence="19">
    <location>
        <begin position="661"/>
        <end position="680"/>
    </location>
</feature>
<feature type="compositionally biased region" description="Basic and acidic residues" evidence="18">
    <location>
        <begin position="229"/>
        <end position="238"/>
    </location>
</feature>
<dbReference type="SUPFAM" id="SSF118370">
    <property type="entry name" value="Vasodilator-stimulated phosphoprotein, VASP, tetramerisation domain"/>
    <property type="match status" value="1"/>
</dbReference>
<dbReference type="InterPro" id="IPR019023">
    <property type="entry name" value="Lamin-B_rcpt_of_tudor"/>
</dbReference>
<keyword evidence="5" id="KW-0963">Cytoplasm</keyword>
<feature type="transmembrane region" description="Helical" evidence="19">
    <location>
        <begin position="586"/>
        <end position="609"/>
    </location>
</feature>
<keyword evidence="23" id="KW-1185">Reference proteome</keyword>